<dbReference type="OrthoDB" id="440424at2759"/>
<protein>
    <submittedName>
        <fullName evidence="8">Uncharacterized protein</fullName>
    </submittedName>
</protein>
<dbReference type="InParanoid" id="A0A1X7T0U5"/>
<comment type="similarity">
    <text evidence="2">Belongs to the IFI6/IFI27 family.</text>
</comment>
<evidence type="ECO:0000256" key="5">
    <source>
        <dbReference type="ARBA" id="ARBA00023136"/>
    </source>
</evidence>
<feature type="signal peptide" evidence="7">
    <location>
        <begin position="1"/>
        <end position="24"/>
    </location>
</feature>
<evidence type="ECO:0000313" key="9">
    <source>
        <dbReference type="Proteomes" id="UP000007879"/>
    </source>
</evidence>
<proteinExistence type="inferred from homology"/>
<dbReference type="EnsemblMetazoa" id="XM_020006335.1">
    <property type="protein sequence ID" value="XP_019861894.1"/>
    <property type="gene ID" value="LOC109590409"/>
</dbReference>
<reference evidence="9" key="1">
    <citation type="journal article" date="2010" name="Nature">
        <title>The Amphimedon queenslandica genome and the evolution of animal complexity.</title>
        <authorList>
            <person name="Srivastava M."/>
            <person name="Simakov O."/>
            <person name="Chapman J."/>
            <person name="Fahey B."/>
            <person name="Gauthier M.E."/>
            <person name="Mitros T."/>
            <person name="Richards G.S."/>
            <person name="Conaco C."/>
            <person name="Dacre M."/>
            <person name="Hellsten U."/>
            <person name="Larroux C."/>
            <person name="Putnam N.H."/>
            <person name="Stanke M."/>
            <person name="Adamska M."/>
            <person name="Darling A."/>
            <person name="Degnan S.M."/>
            <person name="Oakley T.H."/>
            <person name="Plachetzki D.C."/>
            <person name="Zhai Y."/>
            <person name="Adamski M."/>
            <person name="Calcino A."/>
            <person name="Cummins S.F."/>
            <person name="Goodstein D.M."/>
            <person name="Harris C."/>
            <person name="Jackson D.J."/>
            <person name="Leys S.P."/>
            <person name="Shu S."/>
            <person name="Woodcroft B.J."/>
            <person name="Vervoort M."/>
            <person name="Kosik K.S."/>
            <person name="Manning G."/>
            <person name="Degnan B.M."/>
            <person name="Rokhsar D.S."/>
        </authorList>
    </citation>
    <scope>NUCLEOTIDE SEQUENCE [LARGE SCALE GENOMIC DNA]</scope>
</reference>
<dbReference type="Proteomes" id="UP000007879">
    <property type="component" value="Unassembled WGS sequence"/>
</dbReference>
<accession>A0A1X7T0U5</accession>
<evidence type="ECO:0000256" key="4">
    <source>
        <dbReference type="ARBA" id="ARBA00022989"/>
    </source>
</evidence>
<dbReference type="Pfam" id="PF06140">
    <property type="entry name" value="Ifi-6-16"/>
    <property type="match status" value="1"/>
</dbReference>
<dbReference type="AlphaFoldDB" id="A0A1X7T0U5"/>
<name>A0A1X7T0U5_AMPQE</name>
<evidence type="ECO:0000256" key="1">
    <source>
        <dbReference type="ARBA" id="ARBA00004141"/>
    </source>
</evidence>
<gene>
    <name evidence="8" type="primary">109590409</name>
</gene>
<dbReference type="InterPro" id="IPR009311">
    <property type="entry name" value="IFI6/IFI27-like"/>
</dbReference>
<evidence type="ECO:0000313" key="8">
    <source>
        <dbReference type="EnsemblMetazoa" id="Aqu2.1.08065_001"/>
    </source>
</evidence>
<keyword evidence="9" id="KW-1185">Reference proteome</keyword>
<organism evidence="8">
    <name type="scientific">Amphimedon queenslandica</name>
    <name type="common">Sponge</name>
    <dbReference type="NCBI Taxonomy" id="400682"/>
    <lineage>
        <taxon>Eukaryota</taxon>
        <taxon>Metazoa</taxon>
        <taxon>Porifera</taxon>
        <taxon>Demospongiae</taxon>
        <taxon>Heteroscleromorpha</taxon>
        <taxon>Haplosclerida</taxon>
        <taxon>Niphatidae</taxon>
        <taxon>Amphimedon</taxon>
    </lineage>
</organism>
<reference evidence="8" key="2">
    <citation type="submission" date="2017-05" db="UniProtKB">
        <authorList>
            <consortium name="EnsemblMetazoa"/>
        </authorList>
    </citation>
    <scope>IDENTIFICATION</scope>
</reference>
<dbReference type="KEGG" id="aqu:109590409"/>
<dbReference type="GO" id="GO:0016020">
    <property type="term" value="C:membrane"/>
    <property type="evidence" value="ECO:0007669"/>
    <property type="project" value="UniProtKB-SubCell"/>
</dbReference>
<feature type="transmembrane region" description="Helical" evidence="6">
    <location>
        <begin position="65"/>
        <end position="86"/>
    </location>
</feature>
<evidence type="ECO:0000256" key="6">
    <source>
        <dbReference type="SAM" id="Phobius"/>
    </source>
</evidence>
<dbReference type="eggNOG" id="ENOG502SXHI">
    <property type="taxonomic scope" value="Eukaryota"/>
</dbReference>
<keyword evidence="5 6" id="KW-0472">Membrane</keyword>
<comment type="subcellular location">
    <subcellularLocation>
        <location evidence="1">Membrane</location>
        <topology evidence="1">Multi-pass membrane protein</topology>
    </subcellularLocation>
</comment>
<keyword evidence="7" id="KW-0732">Signal</keyword>
<dbReference type="EnsemblMetazoa" id="Aqu2.1.08065_001">
    <property type="protein sequence ID" value="Aqu2.1.08065_001"/>
    <property type="gene ID" value="Aqu2.1.08065"/>
</dbReference>
<feature type="chain" id="PRO_5012123637" evidence="7">
    <location>
        <begin position="25"/>
        <end position="163"/>
    </location>
</feature>
<evidence type="ECO:0000256" key="3">
    <source>
        <dbReference type="ARBA" id="ARBA00022692"/>
    </source>
</evidence>
<evidence type="ECO:0000256" key="2">
    <source>
        <dbReference type="ARBA" id="ARBA00007262"/>
    </source>
</evidence>
<evidence type="ECO:0000256" key="7">
    <source>
        <dbReference type="SAM" id="SignalP"/>
    </source>
</evidence>
<dbReference type="PANTHER" id="PTHR16932">
    <property type="entry name" value="INTERFERON ALPHA-INDUCIBLE PROTEIN 27"/>
    <property type="match status" value="1"/>
</dbReference>
<sequence length="163" mass="17154">MLLSRESKALFLLYLLVSVQAVYGDDQLKVDAHWKCEVKEVCPKDCKRYNGTSTFESILSKGYSVLKVTIGGTVVVVATPYILYLLGFTTVGIAAGSIASYLMSYLAPTVAGGLVATLQSIAASGISLAGKVLLFGAGGSSAAILDWLNSDDEALKNQCCCPT</sequence>
<dbReference type="InterPro" id="IPR038213">
    <property type="entry name" value="IFI6/IFI27-like_sf"/>
</dbReference>
<feature type="transmembrane region" description="Helical" evidence="6">
    <location>
        <begin position="98"/>
        <end position="122"/>
    </location>
</feature>
<keyword evidence="4 6" id="KW-1133">Transmembrane helix</keyword>
<dbReference type="PANTHER" id="PTHR16932:SF18">
    <property type="entry name" value="INTERFERON, ALPHA-INDUCIBLE PROTEIN 27-LIKE 2"/>
    <property type="match status" value="1"/>
</dbReference>
<keyword evidence="3 6" id="KW-0812">Transmembrane</keyword>
<dbReference type="Gene3D" id="6.10.110.10">
    <property type="match status" value="1"/>
</dbReference>